<sequence>MIMLLQIFRHRLHVIADCIRHVEKNIPKPTLVQQFPPAFKLSRKADLKFIYFSILKNDGINFEKTVETSKKNPLVDSDDSFISNSFFVMQKFISLFASLSGLLDLIKKLKAIHSKADKTSNICKCWSIEFCTCSPAGVLSTGITILYVSDAITSIAVMNKPTALGFFSFMKKLLQLGNDGPFHAAACIRFIIAIPNEICRNLCWSSRNGSRNRFYDKFVLSL</sequence>
<evidence type="ECO:0000313" key="2">
    <source>
        <dbReference type="Proteomes" id="UP001054837"/>
    </source>
</evidence>
<gene>
    <name evidence="1" type="ORF">CDAR_426331</name>
</gene>
<comment type="caution">
    <text evidence="1">The sequence shown here is derived from an EMBL/GenBank/DDBJ whole genome shotgun (WGS) entry which is preliminary data.</text>
</comment>
<evidence type="ECO:0000313" key="1">
    <source>
        <dbReference type="EMBL" id="GIY73165.1"/>
    </source>
</evidence>
<dbReference type="EMBL" id="BPLQ01013567">
    <property type="protein sequence ID" value="GIY73165.1"/>
    <property type="molecule type" value="Genomic_DNA"/>
</dbReference>
<name>A0AAV4VS01_9ARAC</name>
<protein>
    <submittedName>
        <fullName evidence="1">Uncharacterized protein</fullName>
    </submittedName>
</protein>
<organism evidence="1 2">
    <name type="scientific">Caerostris darwini</name>
    <dbReference type="NCBI Taxonomy" id="1538125"/>
    <lineage>
        <taxon>Eukaryota</taxon>
        <taxon>Metazoa</taxon>
        <taxon>Ecdysozoa</taxon>
        <taxon>Arthropoda</taxon>
        <taxon>Chelicerata</taxon>
        <taxon>Arachnida</taxon>
        <taxon>Araneae</taxon>
        <taxon>Araneomorphae</taxon>
        <taxon>Entelegynae</taxon>
        <taxon>Araneoidea</taxon>
        <taxon>Araneidae</taxon>
        <taxon>Caerostris</taxon>
    </lineage>
</organism>
<keyword evidence="2" id="KW-1185">Reference proteome</keyword>
<dbReference type="Proteomes" id="UP001054837">
    <property type="component" value="Unassembled WGS sequence"/>
</dbReference>
<proteinExistence type="predicted"/>
<dbReference type="AlphaFoldDB" id="A0AAV4VS01"/>
<accession>A0AAV4VS01</accession>
<reference evidence="1 2" key="1">
    <citation type="submission" date="2021-06" db="EMBL/GenBank/DDBJ databases">
        <title>Caerostris darwini draft genome.</title>
        <authorList>
            <person name="Kono N."/>
            <person name="Arakawa K."/>
        </authorList>
    </citation>
    <scope>NUCLEOTIDE SEQUENCE [LARGE SCALE GENOMIC DNA]</scope>
</reference>